<keyword evidence="3" id="KW-1185">Reference proteome</keyword>
<keyword evidence="1" id="KW-0732">Signal</keyword>
<name>A0AAV7I7A5_COTGL</name>
<organism evidence="2 3">
    <name type="scientific">Cotesia glomerata</name>
    <name type="common">Lepidopteran parasitic wasp</name>
    <name type="synonym">Apanteles glomeratus</name>
    <dbReference type="NCBI Taxonomy" id="32391"/>
    <lineage>
        <taxon>Eukaryota</taxon>
        <taxon>Metazoa</taxon>
        <taxon>Ecdysozoa</taxon>
        <taxon>Arthropoda</taxon>
        <taxon>Hexapoda</taxon>
        <taxon>Insecta</taxon>
        <taxon>Pterygota</taxon>
        <taxon>Neoptera</taxon>
        <taxon>Endopterygota</taxon>
        <taxon>Hymenoptera</taxon>
        <taxon>Apocrita</taxon>
        <taxon>Ichneumonoidea</taxon>
        <taxon>Braconidae</taxon>
        <taxon>Microgastrinae</taxon>
        <taxon>Cotesia</taxon>
    </lineage>
</organism>
<feature type="signal peptide" evidence="1">
    <location>
        <begin position="1"/>
        <end position="21"/>
    </location>
</feature>
<evidence type="ECO:0000313" key="2">
    <source>
        <dbReference type="EMBL" id="KAH0547150.1"/>
    </source>
</evidence>
<sequence length="247" mass="28769">MFTRTITIFFVAVLSISWGQAWVVQMRHKDCEPLYPAILDLKHEYMGPQDDMGRLPPSYENLIYRLYDYLICPSEKYIKVLSKTSFTFEQSPGYESDDMYIFWNSVPVKDFLKKPKTRKWFVMNMIQVALNQLKESCDELEKTINPLIINYESTPMDNASGLNTEENQFDMKVILLEVNSAKLVLRDLQNRTDFYTNNIDVATQLEKKIGVLSLQGLLRYTVSAMTSVRGSWIDWKILSHYSNVAKP</sequence>
<dbReference type="Proteomes" id="UP000826195">
    <property type="component" value="Unassembled WGS sequence"/>
</dbReference>
<dbReference type="AlphaFoldDB" id="A0AAV7I7A5"/>
<evidence type="ECO:0000313" key="3">
    <source>
        <dbReference type="Proteomes" id="UP000826195"/>
    </source>
</evidence>
<feature type="chain" id="PRO_5043328074" evidence="1">
    <location>
        <begin position="22"/>
        <end position="247"/>
    </location>
</feature>
<accession>A0AAV7I7A5</accession>
<dbReference type="EMBL" id="JAHXZJ010002237">
    <property type="protein sequence ID" value="KAH0547150.1"/>
    <property type="molecule type" value="Genomic_DNA"/>
</dbReference>
<comment type="caution">
    <text evidence="2">The sequence shown here is derived from an EMBL/GenBank/DDBJ whole genome shotgun (WGS) entry which is preliminary data.</text>
</comment>
<reference evidence="2 3" key="1">
    <citation type="journal article" date="2021" name="J. Hered.">
        <title>A chromosome-level genome assembly of the parasitoid wasp, Cotesia glomerata (Hymenoptera: Braconidae).</title>
        <authorList>
            <person name="Pinto B.J."/>
            <person name="Weis J.J."/>
            <person name="Gamble T."/>
            <person name="Ode P.J."/>
            <person name="Paul R."/>
            <person name="Zaspel J.M."/>
        </authorList>
    </citation>
    <scope>NUCLEOTIDE SEQUENCE [LARGE SCALE GENOMIC DNA]</scope>
    <source>
        <strain evidence="2">CgM1</strain>
    </source>
</reference>
<gene>
    <name evidence="2" type="ORF">KQX54_017268</name>
</gene>
<protein>
    <submittedName>
        <fullName evidence="2">Uncharacterized protein</fullName>
    </submittedName>
</protein>
<proteinExistence type="predicted"/>
<evidence type="ECO:0000256" key="1">
    <source>
        <dbReference type="SAM" id="SignalP"/>
    </source>
</evidence>